<keyword evidence="1" id="KW-1133">Transmembrane helix</keyword>
<evidence type="ECO:0000313" key="2">
    <source>
        <dbReference type="EMBL" id="MDA2803518.1"/>
    </source>
</evidence>
<evidence type="ECO:0000256" key="1">
    <source>
        <dbReference type="SAM" id="Phobius"/>
    </source>
</evidence>
<gene>
    <name evidence="2" type="ORF">O4U47_03270</name>
</gene>
<evidence type="ECO:0000313" key="3">
    <source>
        <dbReference type="Proteomes" id="UP001165685"/>
    </source>
</evidence>
<reference evidence="2" key="1">
    <citation type="submission" date="2023-01" db="EMBL/GenBank/DDBJ databases">
        <title>Draft genome sequence of Nocardiopsis sp. LSu2-4 isolated from halophytes.</title>
        <authorList>
            <person name="Duangmal K."/>
            <person name="Chantavorakit T."/>
        </authorList>
    </citation>
    <scope>NUCLEOTIDE SEQUENCE</scope>
    <source>
        <strain evidence="2">LSu2-4</strain>
    </source>
</reference>
<name>A0ABT4TFP9_9ACTN</name>
<proteinExistence type="predicted"/>
<evidence type="ECO:0008006" key="4">
    <source>
        <dbReference type="Google" id="ProtNLM"/>
    </source>
</evidence>
<accession>A0ABT4TFP9</accession>
<dbReference type="EMBL" id="JAQFWP010000003">
    <property type="protein sequence ID" value="MDA2803518.1"/>
    <property type="molecule type" value="Genomic_DNA"/>
</dbReference>
<organism evidence="2 3">
    <name type="scientific">Nocardiopsis suaedae</name>
    <dbReference type="NCBI Taxonomy" id="3018444"/>
    <lineage>
        <taxon>Bacteria</taxon>
        <taxon>Bacillati</taxon>
        <taxon>Actinomycetota</taxon>
        <taxon>Actinomycetes</taxon>
        <taxon>Streptosporangiales</taxon>
        <taxon>Nocardiopsidaceae</taxon>
        <taxon>Nocardiopsis</taxon>
    </lineage>
</organism>
<keyword evidence="1" id="KW-0812">Transmembrane</keyword>
<protein>
    <recommendedName>
        <fullName evidence="4">Secreted protein</fullName>
    </recommendedName>
</protein>
<feature type="transmembrane region" description="Helical" evidence="1">
    <location>
        <begin position="198"/>
        <end position="218"/>
    </location>
</feature>
<dbReference type="RefSeq" id="WP_270676007.1">
    <property type="nucleotide sequence ID" value="NZ_JAQFWP010000003.1"/>
</dbReference>
<feature type="transmembrane region" description="Helical" evidence="1">
    <location>
        <begin position="433"/>
        <end position="453"/>
    </location>
</feature>
<sequence length="460" mass="49246">MRLTGVPVLRPATTPGRLRRAAAAALAAVGLLFAAAAVGMAHAREGFAVIGHGAGAKVAASGDLYYALSDMDAQTATMLLVWQRSEEEAERAREAYDARRDDAGRAVVQAAQLAEGDRAEERNVREVVRGLVAYQRLVTEARVLAQQDGDPDPPEETVQLYRQATDLMRLELLPKAYNLTLDSGATVRATYEDKRASVLLWAGLTGAAGLLAVAALLWTHHEAAARFRRVLNPAVAAAVAGAALLAVAAGGVLVLQAERMRQAKEEGLDPLLALSRVRAVCTGMNGDQSRFLLDREGADTYEQVYLQNARSLLYVQGDDLADYYDGVDRAVGEYPKGEGMLGILGREAAELADQGRSGEVDDVLLAYRAFTRADWELRRTASDDGPGAAVEVRVGEVQRAYEEFDAAVVELKDTHGANYEQAVEAGDRGSTGWGWGLPAAAAVLAVLVVAGIYPRLAEYR</sequence>
<feature type="transmembrane region" description="Helical" evidence="1">
    <location>
        <begin position="230"/>
        <end position="255"/>
    </location>
</feature>
<comment type="caution">
    <text evidence="2">The sequence shown here is derived from an EMBL/GenBank/DDBJ whole genome shotgun (WGS) entry which is preliminary data.</text>
</comment>
<dbReference type="Proteomes" id="UP001165685">
    <property type="component" value="Unassembled WGS sequence"/>
</dbReference>
<keyword evidence="3" id="KW-1185">Reference proteome</keyword>
<keyword evidence="1" id="KW-0472">Membrane</keyword>